<sequence length="67" mass="7448">MSVLKLAKGLWEELESNQKSGDAVQEEMLRRADEILKSGYVTYPSLTSVVRNAIDKVKAGEKIKHSA</sequence>
<accession>A0ABX8NBP2</accession>
<dbReference type="RefSeq" id="WP_217842695.1">
    <property type="nucleotide sequence ID" value="NZ_CP077076.1"/>
</dbReference>
<evidence type="ECO:0000313" key="2">
    <source>
        <dbReference type="Proteomes" id="UP001046350"/>
    </source>
</evidence>
<protein>
    <submittedName>
        <fullName evidence="1">Uncharacterized protein</fullName>
    </submittedName>
</protein>
<proteinExistence type="predicted"/>
<name>A0ABX8NBP2_9PSED</name>
<gene>
    <name evidence="1" type="ORF">KSS94_09305</name>
</gene>
<dbReference type="Proteomes" id="UP001046350">
    <property type="component" value="Chromosome"/>
</dbReference>
<evidence type="ECO:0000313" key="1">
    <source>
        <dbReference type="EMBL" id="QXH53290.1"/>
    </source>
</evidence>
<dbReference type="EMBL" id="CP077076">
    <property type="protein sequence ID" value="QXH53290.1"/>
    <property type="molecule type" value="Genomic_DNA"/>
</dbReference>
<keyword evidence="2" id="KW-1185">Reference proteome</keyword>
<organism evidence="1 2">
    <name type="scientific">Pseudomonas fakonensis</name>
    <dbReference type="NCBI Taxonomy" id="2842355"/>
    <lineage>
        <taxon>Bacteria</taxon>
        <taxon>Pseudomonadati</taxon>
        <taxon>Pseudomonadota</taxon>
        <taxon>Gammaproteobacteria</taxon>
        <taxon>Pseudomonadales</taxon>
        <taxon>Pseudomonadaceae</taxon>
        <taxon>Pseudomonas</taxon>
    </lineage>
</organism>
<reference evidence="1" key="1">
    <citation type="journal article" date="2021" name="Microorganisms">
        <title>The Ever-Expanding Pseudomonas Genus: Description of 43 New Species and Partition of the Pseudomonas putida Group.</title>
        <authorList>
            <person name="Girard L."/>
            <person name="Lood C."/>
            <person name="Hofte M."/>
            <person name="Vandamme P."/>
            <person name="Rokni-Zadeh H."/>
            <person name="van Noort V."/>
            <person name="Lavigne R."/>
            <person name="De Mot R."/>
        </authorList>
    </citation>
    <scope>NUCLEOTIDE SEQUENCE</scope>
    <source>
        <strain evidence="1">COW40</strain>
    </source>
</reference>